<dbReference type="EMBL" id="JAACJN010000006">
    <property type="protein sequence ID" value="KAF5392195.1"/>
    <property type="molecule type" value="Genomic_DNA"/>
</dbReference>
<evidence type="ECO:0008006" key="4">
    <source>
        <dbReference type="Google" id="ProtNLM"/>
    </source>
</evidence>
<sequence length="173" mass="17822">MLFSLVSLVVAGLTFVGATTETCTHVDNTTLWVSAIVGKNGVSTAECWGIQPPFVVSTQPGTVGNEFLQLGGLSNGSYTVFPAGPDVDAGLHNAPNAQWVAVLTGHGNVNFPQSPATPNLTFGAGSLIIAMDTPGTSTIGHRTVWTGGSVVMQMPFAPGFVPEHKTIEGACPK</sequence>
<gene>
    <name evidence="2" type="ORF">D9757_001523</name>
</gene>
<keyword evidence="1" id="KW-0732">Signal</keyword>
<comment type="caution">
    <text evidence="2">The sequence shown here is derived from an EMBL/GenBank/DDBJ whole genome shotgun (WGS) entry which is preliminary data.</text>
</comment>
<evidence type="ECO:0000256" key="1">
    <source>
        <dbReference type="SAM" id="SignalP"/>
    </source>
</evidence>
<evidence type="ECO:0000313" key="2">
    <source>
        <dbReference type="EMBL" id="KAF5392195.1"/>
    </source>
</evidence>
<accession>A0A8H5MF57</accession>
<name>A0A8H5MF57_9AGAR</name>
<keyword evidence="3" id="KW-1185">Reference proteome</keyword>
<dbReference type="OrthoDB" id="3223416at2759"/>
<dbReference type="AlphaFoldDB" id="A0A8H5MF57"/>
<organism evidence="2 3">
    <name type="scientific">Collybiopsis confluens</name>
    <dbReference type="NCBI Taxonomy" id="2823264"/>
    <lineage>
        <taxon>Eukaryota</taxon>
        <taxon>Fungi</taxon>
        <taxon>Dikarya</taxon>
        <taxon>Basidiomycota</taxon>
        <taxon>Agaricomycotina</taxon>
        <taxon>Agaricomycetes</taxon>
        <taxon>Agaricomycetidae</taxon>
        <taxon>Agaricales</taxon>
        <taxon>Marasmiineae</taxon>
        <taxon>Omphalotaceae</taxon>
        <taxon>Collybiopsis</taxon>
    </lineage>
</organism>
<dbReference type="Proteomes" id="UP000518752">
    <property type="component" value="Unassembled WGS sequence"/>
</dbReference>
<feature type="chain" id="PRO_5034817297" description="Small secreted protein" evidence="1">
    <location>
        <begin position="19"/>
        <end position="173"/>
    </location>
</feature>
<evidence type="ECO:0000313" key="3">
    <source>
        <dbReference type="Proteomes" id="UP000518752"/>
    </source>
</evidence>
<feature type="signal peptide" evidence="1">
    <location>
        <begin position="1"/>
        <end position="18"/>
    </location>
</feature>
<protein>
    <recommendedName>
        <fullName evidence="4">Small secreted protein</fullName>
    </recommendedName>
</protein>
<reference evidence="2 3" key="1">
    <citation type="journal article" date="2020" name="ISME J.">
        <title>Uncovering the hidden diversity of litter-decomposition mechanisms in mushroom-forming fungi.</title>
        <authorList>
            <person name="Floudas D."/>
            <person name="Bentzer J."/>
            <person name="Ahren D."/>
            <person name="Johansson T."/>
            <person name="Persson P."/>
            <person name="Tunlid A."/>
        </authorList>
    </citation>
    <scope>NUCLEOTIDE SEQUENCE [LARGE SCALE GENOMIC DNA]</scope>
    <source>
        <strain evidence="2 3">CBS 406.79</strain>
    </source>
</reference>
<proteinExistence type="predicted"/>